<keyword evidence="2" id="KW-0472">Membrane</keyword>
<evidence type="ECO:0000313" key="4">
    <source>
        <dbReference type="Proteomes" id="UP000515908"/>
    </source>
</evidence>
<dbReference type="SUPFAM" id="SSF46565">
    <property type="entry name" value="Chaperone J-domain"/>
    <property type="match status" value="1"/>
</dbReference>
<feature type="transmembrane region" description="Helical" evidence="2">
    <location>
        <begin position="135"/>
        <end position="157"/>
    </location>
</feature>
<feature type="transmembrane region" description="Helical" evidence="2">
    <location>
        <begin position="163"/>
        <end position="185"/>
    </location>
</feature>
<feature type="region of interest" description="Disordered" evidence="1">
    <location>
        <begin position="409"/>
        <end position="435"/>
    </location>
</feature>
<proteinExistence type="predicted"/>
<feature type="compositionally biased region" description="Basic and acidic residues" evidence="1">
    <location>
        <begin position="1"/>
        <end position="11"/>
    </location>
</feature>
<reference evidence="3 4" key="1">
    <citation type="submission" date="2020-08" db="EMBL/GenBank/DDBJ databases">
        <authorList>
            <person name="Newling K."/>
            <person name="Davey J."/>
            <person name="Forrester S."/>
        </authorList>
    </citation>
    <scope>NUCLEOTIDE SEQUENCE [LARGE SCALE GENOMIC DNA]</scope>
    <source>
        <strain evidence="4">Crithidia deanei Carvalho (ATCC PRA-265)</strain>
    </source>
</reference>
<dbReference type="EMBL" id="LR877169">
    <property type="protein sequence ID" value="CAD2222302.1"/>
    <property type="molecule type" value="Genomic_DNA"/>
</dbReference>
<feature type="region of interest" description="Disordered" evidence="1">
    <location>
        <begin position="1"/>
        <end position="32"/>
    </location>
</feature>
<dbReference type="InterPro" id="IPR036869">
    <property type="entry name" value="J_dom_sf"/>
</dbReference>
<evidence type="ECO:0000256" key="2">
    <source>
        <dbReference type="SAM" id="Phobius"/>
    </source>
</evidence>
<feature type="compositionally biased region" description="Polar residues" evidence="1">
    <location>
        <begin position="13"/>
        <end position="25"/>
    </location>
</feature>
<name>A0A7G2CVG6_9TRYP</name>
<feature type="transmembrane region" description="Helical" evidence="2">
    <location>
        <begin position="93"/>
        <end position="114"/>
    </location>
</feature>
<sequence>MSDNKDTEKKQTVNKPSSPVPSQNDNELDDKTKEKLQVAVRAPRHVQRHNAKLIESQQKGFLNFSPMEKRIAIGAGRIGINIADGLLFSTHKVLGPVVTAGFAVYGLSNIFYNYHTGALNRLGYRMTKTDLALSVGKEVVTSVTGLAIGAAVGTLIGMSGIPVIGQLVLGTVLSVGLGLVVGTLITRYADRLFIRLQIRHRYNYPRGRRGARRRFEEILAQYEDLNVLEVSRVVQHYADYRVASGWESPNDIDYYRNADGDPRFMPVSFQHFAIVQLERRWGFLRNRTSCRRVFKALMLTHHPDRGGDTALAAQLKTDYEIYAFCCGWMGDCATLLSAEVPNENPEVHEQYDARTHRKRNAVKEFFRSLFRPATNSAMDAEDLHRFGLLSIDNKSRQTLETVEAIQNMEEGEDEELEHTLGTDGNSDEDEDYRTDSSVRRHMQVNNRLVQQASIFRVLGAIHQTYQNTAEVVTFSSLVRIYENAAGWSTLNKQVQLYNRLQCFIRFHKEIENKKNTTLSTLITPGRQRTWGTFAGRRWRRR</sequence>
<gene>
    <name evidence="3" type="ORF">ADEAN_000984200</name>
</gene>
<evidence type="ECO:0008006" key="5">
    <source>
        <dbReference type="Google" id="ProtNLM"/>
    </source>
</evidence>
<protein>
    <recommendedName>
        <fullName evidence="5">DnaJ domain containing protein</fullName>
    </recommendedName>
</protein>
<keyword evidence="2" id="KW-0812">Transmembrane</keyword>
<keyword evidence="2" id="KW-1133">Transmembrane helix</keyword>
<dbReference type="VEuPathDB" id="TriTrypDB:ADEAN_000984200"/>
<keyword evidence="4" id="KW-1185">Reference proteome</keyword>
<accession>A0A7G2CVG6</accession>
<dbReference type="Proteomes" id="UP000515908">
    <property type="component" value="Chromosome 25"/>
</dbReference>
<dbReference type="AlphaFoldDB" id="A0A7G2CVG6"/>
<evidence type="ECO:0000256" key="1">
    <source>
        <dbReference type="SAM" id="MobiDB-lite"/>
    </source>
</evidence>
<evidence type="ECO:0000313" key="3">
    <source>
        <dbReference type="EMBL" id="CAD2222302.1"/>
    </source>
</evidence>
<organism evidence="3 4">
    <name type="scientific">Angomonas deanei</name>
    <dbReference type="NCBI Taxonomy" id="59799"/>
    <lineage>
        <taxon>Eukaryota</taxon>
        <taxon>Discoba</taxon>
        <taxon>Euglenozoa</taxon>
        <taxon>Kinetoplastea</taxon>
        <taxon>Metakinetoplastina</taxon>
        <taxon>Trypanosomatida</taxon>
        <taxon>Trypanosomatidae</taxon>
        <taxon>Strigomonadinae</taxon>
        <taxon>Angomonas</taxon>
    </lineage>
</organism>